<protein>
    <submittedName>
        <fullName evidence="1">DUF3000 family protein</fullName>
    </submittedName>
</protein>
<evidence type="ECO:0000313" key="1">
    <source>
        <dbReference type="EMBL" id="MSS83486.1"/>
    </source>
</evidence>
<dbReference type="EMBL" id="VULO01000002">
    <property type="protein sequence ID" value="MSS83486.1"/>
    <property type="molecule type" value="Genomic_DNA"/>
</dbReference>
<proteinExistence type="predicted"/>
<dbReference type="InterPro" id="IPR021555">
    <property type="entry name" value="DUF3000"/>
</dbReference>
<gene>
    <name evidence="1" type="ORF">FYJ24_01630</name>
</gene>
<dbReference type="Proteomes" id="UP000470875">
    <property type="component" value="Unassembled WGS sequence"/>
</dbReference>
<keyword evidence="2" id="KW-1185">Reference proteome</keyword>
<dbReference type="AlphaFoldDB" id="A0A6N7W5J9"/>
<dbReference type="RefSeq" id="WP_154542988.1">
    <property type="nucleotide sequence ID" value="NZ_VULO01000002.1"/>
</dbReference>
<name>A0A6N7W5J9_9ACTO</name>
<sequence>MTIHEPPHDFVNALLSIRDANLPDGLLVKEVPAPGRLAPYAAAINLTTEAEQGDHPLAHSTFVLLYDPEQTDNWGGDLRLVGHVRTQIDQEMSADPVLVDMTWADFLTSLDEAGAHYESPLGTVTRELSQSFGGLELRASALNIELRCSWTPQSQIGNHYEAWANFILLTAGCGEDHPFGLEVRGD</sequence>
<organism evidence="1 2">
    <name type="scientific">Scrofimicrobium canadense</name>
    <dbReference type="NCBI Taxonomy" id="2652290"/>
    <lineage>
        <taxon>Bacteria</taxon>
        <taxon>Bacillati</taxon>
        <taxon>Actinomycetota</taxon>
        <taxon>Actinomycetes</taxon>
        <taxon>Actinomycetales</taxon>
        <taxon>Actinomycetaceae</taxon>
        <taxon>Scrofimicrobium</taxon>
    </lineage>
</organism>
<reference evidence="1 2" key="1">
    <citation type="submission" date="2019-08" db="EMBL/GenBank/DDBJ databases">
        <title>In-depth cultivation of the pig gut microbiome towards novel bacterial diversity and tailored functional studies.</title>
        <authorList>
            <person name="Wylensek D."/>
            <person name="Hitch T.C.A."/>
            <person name="Clavel T."/>
        </authorList>
    </citation>
    <scope>NUCLEOTIDE SEQUENCE [LARGE SCALE GENOMIC DNA]</scope>
    <source>
        <strain evidence="1 2">WB03_NA08</strain>
    </source>
</reference>
<accession>A0A6N7W5J9</accession>
<dbReference type="Pfam" id="PF11452">
    <property type="entry name" value="DUF3000"/>
    <property type="match status" value="1"/>
</dbReference>
<evidence type="ECO:0000313" key="2">
    <source>
        <dbReference type="Proteomes" id="UP000470875"/>
    </source>
</evidence>
<comment type="caution">
    <text evidence="1">The sequence shown here is derived from an EMBL/GenBank/DDBJ whole genome shotgun (WGS) entry which is preliminary data.</text>
</comment>